<keyword evidence="8" id="KW-1185">Reference proteome</keyword>
<keyword evidence="6" id="KW-0812">Transmembrane</keyword>
<dbReference type="Proteomes" id="UP000077824">
    <property type="component" value="Chromosome"/>
</dbReference>
<dbReference type="PANTHER" id="PTHR30563:SF0">
    <property type="entry name" value="DNA RECOMBINATION PROTEIN RMUC"/>
    <property type="match status" value="1"/>
</dbReference>
<gene>
    <name evidence="7" type="ORF">A0O34_06910</name>
</gene>
<evidence type="ECO:0000256" key="4">
    <source>
        <dbReference type="ARBA" id="ARBA00023172"/>
    </source>
</evidence>
<comment type="function">
    <text evidence="1">Involved in DNA recombination.</text>
</comment>
<accession>A0A172Y217</accession>
<dbReference type="InterPro" id="IPR003798">
    <property type="entry name" value="DNA_recombination_RmuC"/>
</dbReference>
<name>A0A172Y217_9FLAO</name>
<evidence type="ECO:0000256" key="5">
    <source>
        <dbReference type="SAM" id="Coils"/>
    </source>
</evidence>
<comment type="similarity">
    <text evidence="2">Belongs to the RmuC family.</text>
</comment>
<dbReference type="AlphaFoldDB" id="A0A172Y217"/>
<sequence>MTYLIIGFIAGGILGAVILYFALKSSMVSRSSYDELNNLQIKNNSDLENSNLKIQELSQNINKEKELNQQQTDLLNDLKNEFAKISAEHSSLNSQFLEQKQFNTKQTSQIENLLTEKQNIFAKNSELSAINESMQKSLETQKGEITKIQEESKLQFENLANKILQEKSEKFTEQNQLNLKNILNPLQEKINNFEKKVEDTHKESIDYHAALRQQILGLKDLNIQMSKETLNLTKALKGDSKIQGNWGELVLERVLEKSGLEKGREYEVQKSHVTTEGNRVLPDVIINLPDGKKMIIDSKVSLIAYERYINEENDDERPQFLREHVASLKRHIDQLSNKNYHNLYEMASPDFVLLFIPIEPAFATALNEDNLLYNKAFEKNIVIVTPSTLLATLRTIDSMWTNQKQQENAIEIARQAGALYDKFEGFVTNLLKVGKKMEEAKSEYEGAMNKLVDGRGNLVTSAQKLKIMGAKATKSLPENLIIRAKSNEENILLDEPNLPSSLIDNSNNLLES</sequence>
<evidence type="ECO:0000256" key="3">
    <source>
        <dbReference type="ARBA" id="ARBA00023054"/>
    </source>
</evidence>
<feature type="transmembrane region" description="Helical" evidence="6">
    <location>
        <begin position="6"/>
        <end position="23"/>
    </location>
</feature>
<proteinExistence type="inferred from homology"/>
<dbReference type="PANTHER" id="PTHR30563">
    <property type="entry name" value="DNA RECOMBINATION PROTEIN RMUC"/>
    <property type="match status" value="1"/>
</dbReference>
<protein>
    <recommendedName>
        <fullName evidence="9">DNA polymerase V</fullName>
    </recommendedName>
</protein>
<keyword evidence="6" id="KW-0472">Membrane</keyword>
<evidence type="ECO:0000256" key="1">
    <source>
        <dbReference type="ARBA" id="ARBA00003416"/>
    </source>
</evidence>
<keyword evidence="4" id="KW-0233">DNA recombination</keyword>
<evidence type="ECO:0008006" key="9">
    <source>
        <dbReference type="Google" id="ProtNLM"/>
    </source>
</evidence>
<dbReference type="GO" id="GO:0006310">
    <property type="term" value="P:DNA recombination"/>
    <property type="evidence" value="ECO:0007669"/>
    <property type="project" value="UniProtKB-KW"/>
</dbReference>
<evidence type="ECO:0000256" key="2">
    <source>
        <dbReference type="ARBA" id="ARBA00009840"/>
    </source>
</evidence>
<evidence type="ECO:0000256" key="6">
    <source>
        <dbReference type="SAM" id="Phobius"/>
    </source>
</evidence>
<dbReference type="STRING" id="1685010.A0O34_06910"/>
<organism evidence="7 8">
    <name type="scientific">Chryseobacterium glaciei</name>
    <dbReference type="NCBI Taxonomy" id="1685010"/>
    <lineage>
        <taxon>Bacteria</taxon>
        <taxon>Pseudomonadati</taxon>
        <taxon>Bacteroidota</taxon>
        <taxon>Flavobacteriia</taxon>
        <taxon>Flavobacteriales</taxon>
        <taxon>Weeksellaceae</taxon>
        <taxon>Chryseobacterium group</taxon>
        <taxon>Chryseobacterium</taxon>
    </lineage>
</organism>
<keyword evidence="3 5" id="KW-0175">Coiled coil</keyword>
<evidence type="ECO:0000313" key="7">
    <source>
        <dbReference type="EMBL" id="ANF53095.1"/>
    </source>
</evidence>
<evidence type="ECO:0000313" key="8">
    <source>
        <dbReference type="Proteomes" id="UP000077824"/>
    </source>
</evidence>
<reference evidence="7 8" key="1">
    <citation type="submission" date="2016-04" db="EMBL/GenBank/DDBJ databases">
        <title>Complete Genome Sequence of Chryseobacterium sp. IHBB 10212.</title>
        <authorList>
            <person name="Pal M."/>
            <person name="Swarnkar M.K."/>
            <person name="Kaushal K."/>
            <person name="Chhibber S."/>
            <person name="Singh A.K."/>
            <person name="Gulati A."/>
        </authorList>
    </citation>
    <scope>NUCLEOTIDE SEQUENCE [LARGE SCALE GENOMIC DNA]</scope>
    <source>
        <strain evidence="7 8">IHBB 10212</strain>
    </source>
</reference>
<feature type="coiled-coil region" evidence="5">
    <location>
        <begin position="47"/>
        <end position="95"/>
    </location>
</feature>
<dbReference type="KEGG" id="chh:A0O34_06910"/>
<keyword evidence="6" id="KW-1133">Transmembrane helix</keyword>
<dbReference type="EMBL" id="CP015199">
    <property type="protein sequence ID" value="ANF53095.1"/>
    <property type="molecule type" value="Genomic_DNA"/>
</dbReference>
<dbReference type="Pfam" id="PF02646">
    <property type="entry name" value="RmuC"/>
    <property type="match status" value="1"/>
</dbReference>